<evidence type="ECO:0000259" key="2">
    <source>
        <dbReference type="PROSITE" id="PS50206"/>
    </source>
</evidence>
<dbReference type="SUPFAM" id="SSF52821">
    <property type="entry name" value="Rhodanese/Cell cycle control phosphatase"/>
    <property type="match status" value="2"/>
</dbReference>
<protein>
    <submittedName>
        <fullName evidence="3">Rhodanese-like domain-containing protein</fullName>
    </submittedName>
</protein>
<accession>A0A5B8MZL8</accession>
<evidence type="ECO:0000256" key="1">
    <source>
        <dbReference type="SAM" id="MobiDB-lite"/>
    </source>
</evidence>
<dbReference type="CDD" id="cd00158">
    <property type="entry name" value="RHOD"/>
    <property type="match status" value="1"/>
</dbReference>
<dbReference type="STRING" id="1764295.A0A5B8MZL8"/>
<name>A0A5B8MZL8_9CHLO</name>
<gene>
    <name evidence="3" type="ORF">A3770_17p80340</name>
</gene>
<sequence>MTSRMVVAMKMRYATGSSRRLLRSTTTTMPPAVVSRRVVAARASAKDAEEAKGSATEGSTATLVQDVEKKKMSKSAKAVKRAEESRRRKLEQEQRLMEEKEAKERKRQELEATSQENLARIAASPPKPTAKILSGASKNMGRTARIRAEPKLRDNVDAYTEWRTAQASLKKFGLKSVEAKEAFDLVSSGKAVLIDVRLDQTYIADHADPSENVGYYKKAKGYSGKRVFLGSKSTIKNEDFVKEVKEATAGGKTVILCCSTGGSITVERKEKDGRSYEDSLADSQRAFGRDSLSLRAANDLIQDGVTDILHLSEGFPGWRAAGLPCTGSVAVRRDREAKVAAAKKDKEARKAARPAERRPKVLGLYTGSKSFAVWPVVFQRLSDFGPKSVTAIEAKEMAESGKAVIVDVRPNKRYVKKHIAGSVNVPLYKAIQGNKSLGNLRNFFTGSFQYPTERDADFAEAVGKAVGKEGKMIILSCGAGGSLDTFSDKLDKNGDRIPDRYRKYGIESTSLTALDELIQAGYTNVAHLEGGDSSWNFMNLPVEGKRLTKPPTAPAFYIDDDLKYGPNADAVRAERAAKAKVEVDDGKKEEGEKKEEEKSKEEAEEKAEE</sequence>
<keyword evidence="4" id="KW-1185">Reference proteome</keyword>
<dbReference type="Proteomes" id="UP000316726">
    <property type="component" value="Chromosome 17"/>
</dbReference>
<dbReference type="AlphaFoldDB" id="A0A5B8MZL8"/>
<dbReference type="InterPro" id="IPR036873">
    <property type="entry name" value="Rhodanese-like_dom_sf"/>
</dbReference>
<organism evidence="3 4">
    <name type="scientific">Chloropicon primus</name>
    <dbReference type="NCBI Taxonomy" id="1764295"/>
    <lineage>
        <taxon>Eukaryota</taxon>
        <taxon>Viridiplantae</taxon>
        <taxon>Chlorophyta</taxon>
        <taxon>Chloropicophyceae</taxon>
        <taxon>Chloropicales</taxon>
        <taxon>Chloropicaceae</taxon>
        <taxon>Chloropicon</taxon>
    </lineage>
</organism>
<evidence type="ECO:0000313" key="3">
    <source>
        <dbReference type="EMBL" id="QDZ25516.1"/>
    </source>
</evidence>
<feature type="domain" description="Rhodanese" evidence="2">
    <location>
        <begin position="187"/>
        <end position="327"/>
    </location>
</feature>
<dbReference type="SMART" id="SM00450">
    <property type="entry name" value="RHOD"/>
    <property type="match status" value="2"/>
</dbReference>
<dbReference type="EMBL" id="CP031050">
    <property type="protein sequence ID" value="QDZ25516.1"/>
    <property type="molecule type" value="Genomic_DNA"/>
</dbReference>
<feature type="compositionally biased region" description="Basic and acidic residues" evidence="1">
    <location>
        <begin position="80"/>
        <end position="110"/>
    </location>
</feature>
<dbReference type="Pfam" id="PF00581">
    <property type="entry name" value="Rhodanese"/>
    <property type="match status" value="1"/>
</dbReference>
<dbReference type="Gene3D" id="3.40.250.10">
    <property type="entry name" value="Rhodanese-like domain"/>
    <property type="match status" value="2"/>
</dbReference>
<reference evidence="3 4" key="1">
    <citation type="submission" date="2018-07" db="EMBL/GenBank/DDBJ databases">
        <title>The complete nuclear genome of the prasinophyte Chloropicon primus (CCMP1205).</title>
        <authorList>
            <person name="Pombert J.-F."/>
            <person name="Otis C."/>
            <person name="Turmel M."/>
            <person name="Lemieux C."/>
        </authorList>
    </citation>
    <scope>NUCLEOTIDE SEQUENCE [LARGE SCALE GENOMIC DNA]</scope>
    <source>
        <strain evidence="3 4">CCMP1205</strain>
    </source>
</reference>
<feature type="region of interest" description="Disordered" evidence="1">
    <location>
        <begin position="68"/>
        <end position="141"/>
    </location>
</feature>
<dbReference type="PANTHER" id="PTHR44920">
    <property type="entry name" value="RHODANESE-LIKE DOMAIN-CONTAINING PROTEIN 14, CHLOROPLASTIC-RELATED"/>
    <property type="match status" value="1"/>
</dbReference>
<evidence type="ECO:0000313" key="4">
    <source>
        <dbReference type="Proteomes" id="UP000316726"/>
    </source>
</evidence>
<dbReference type="OrthoDB" id="496335at2759"/>
<dbReference type="InterPro" id="IPR001763">
    <property type="entry name" value="Rhodanese-like_dom"/>
</dbReference>
<proteinExistence type="predicted"/>
<feature type="region of interest" description="Disordered" evidence="1">
    <location>
        <begin position="574"/>
        <end position="609"/>
    </location>
</feature>
<feature type="domain" description="Rhodanese" evidence="2">
    <location>
        <begin position="399"/>
        <end position="544"/>
    </location>
</feature>
<dbReference type="InterPro" id="IPR043186">
    <property type="entry name" value="Str14"/>
</dbReference>
<dbReference type="PANTHER" id="PTHR44920:SF2">
    <property type="entry name" value="RHODANESE DOMAIN-CONTAINING PROTEIN"/>
    <property type="match status" value="1"/>
</dbReference>
<dbReference type="PROSITE" id="PS50206">
    <property type="entry name" value="RHODANESE_3"/>
    <property type="match status" value="2"/>
</dbReference>
<dbReference type="GO" id="GO:0009507">
    <property type="term" value="C:chloroplast"/>
    <property type="evidence" value="ECO:0007669"/>
    <property type="project" value="TreeGrafter"/>
</dbReference>